<dbReference type="Proteomes" id="UP001142489">
    <property type="component" value="Unassembled WGS sequence"/>
</dbReference>
<organism evidence="1 2">
    <name type="scientific">Phrynocephalus forsythii</name>
    <dbReference type="NCBI Taxonomy" id="171643"/>
    <lineage>
        <taxon>Eukaryota</taxon>
        <taxon>Metazoa</taxon>
        <taxon>Chordata</taxon>
        <taxon>Craniata</taxon>
        <taxon>Vertebrata</taxon>
        <taxon>Euteleostomi</taxon>
        <taxon>Lepidosauria</taxon>
        <taxon>Squamata</taxon>
        <taxon>Bifurcata</taxon>
        <taxon>Unidentata</taxon>
        <taxon>Episquamata</taxon>
        <taxon>Toxicofera</taxon>
        <taxon>Iguania</taxon>
        <taxon>Acrodonta</taxon>
        <taxon>Agamidae</taxon>
        <taxon>Agaminae</taxon>
        <taxon>Phrynocephalus</taxon>
    </lineage>
</organism>
<name>A0A9Q0Y1G3_9SAUR</name>
<protein>
    <submittedName>
        <fullName evidence="1">Uncharacterized protein</fullName>
    </submittedName>
</protein>
<keyword evidence="2" id="KW-1185">Reference proteome</keyword>
<evidence type="ECO:0000313" key="2">
    <source>
        <dbReference type="Proteomes" id="UP001142489"/>
    </source>
</evidence>
<sequence>MSEVQGTIDFSVELHKFHNVDLFQRGSESLQNECFNREPHDHLAVRQTFYDISSIKQDCWLLMEVERETVAVKQQEQ</sequence>
<accession>A0A9Q0Y1G3</accession>
<comment type="caution">
    <text evidence="1">The sequence shown here is derived from an EMBL/GenBank/DDBJ whole genome shotgun (WGS) entry which is preliminary data.</text>
</comment>
<proteinExistence type="predicted"/>
<evidence type="ECO:0000313" key="1">
    <source>
        <dbReference type="EMBL" id="KAJ7338163.1"/>
    </source>
</evidence>
<gene>
    <name evidence="1" type="ORF">JRQ81_010799</name>
</gene>
<dbReference type="AlphaFoldDB" id="A0A9Q0Y1G3"/>
<reference evidence="1" key="1">
    <citation type="journal article" date="2023" name="DNA Res.">
        <title>Chromosome-level genome assembly of Phrynocephalus forsythii using third-generation DNA sequencing and Hi-C analysis.</title>
        <authorList>
            <person name="Qi Y."/>
            <person name="Zhao W."/>
            <person name="Zhao Y."/>
            <person name="Niu C."/>
            <person name="Cao S."/>
            <person name="Zhang Y."/>
        </authorList>
    </citation>
    <scope>NUCLEOTIDE SEQUENCE</scope>
    <source>
        <tissue evidence="1">Muscle</tissue>
    </source>
</reference>
<dbReference type="EMBL" id="JAPFRF010000003">
    <property type="protein sequence ID" value="KAJ7338163.1"/>
    <property type="molecule type" value="Genomic_DNA"/>
</dbReference>
<dbReference type="OrthoDB" id="273452at2759"/>